<evidence type="ECO:0000313" key="8">
    <source>
        <dbReference type="RefSeq" id="XP_048335367.2"/>
    </source>
</evidence>
<dbReference type="InterPro" id="IPR043452">
    <property type="entry name" value="BZIP46-like"/>
</dbReference>
<accession>A0ABM3ITZ8</accession>
<dbReference type="PANTHER" id="PTHR22952">
    <property type="entry name" value="CAMP-RESPONSE ELEMENT BINDING PROTEIN-RELATED"/>
    <property type="match status" value="1"/>
</dbReference>
<evidence type="ECO:0000256" key="5">
    <source>
        <dbReference type="SAM" id="Phobius"/>
    </source>
</evidence>
<protein>
    <submittedName>
        <fullName evidence="8">Protein FD isoform X1</fullName>
    </submittedName>
</protein>
<dbReference type="CDD" id="cd14707">
    <property type="entry name" value="bZIP_plant_BZIP46"/>
    <property type="match status" value="1"/>
</dbReference>
<evidence type="ECO:0000256" key="2">
    <source>
        <dbReference type="ARBA" id="ARBA00023125"/>
    </source>
</evidence>
<proteinExistence type="predicted"/>
<evidence type="ECO:0000256" key="4">
    <source>
        <dbReference type="SAM" id="MobiDB-lite"/>
    </source>
</evidence>
<sequence>MLSSTGGEKTHHSKTNKCLSPTLFSSLRPTPQRTMEEVWKDINLCSLPETGPAIRLYNTSNGNPNHPSSSSDFRNMILQDFLARPFANNNNNNKPPPPPPTTTVDVSTATTNETTLYTALPPPATALSLNSGPDHFHFLDNSGHPALATSDSCNLHANSNNSNVSSFSCPFEALAASSPSFGKKRFPELESGSGDRRHKRMIKNRESAARSRARKQECICPKLLIPMSWSLKLHIYWKRMQDSKDSKNSIVKQRLLNFPKRKRYSERQRLHFKKSQIDRQRVRAFVKSSLFGAWLFNCGFYFLCLVWQMGFPLCHI</sequence>
<keyword evidence="5" id="KW-0812">Transmembrane</keyword>
<dbReference type="InterPro" id="IPR004827">
    <property type="entry name" value="bZIP"/>
</dbReference>
<feature type="domain" description="BZIP" evidence="6">
    <location>
        <begin position="199"/>
        <end position="214"/>
    </location>
</feature>
<keyword evidence="5" id="KW-0472">Membrane</keyword>
<dbReference type="RefSeq" id="XP_048335367.2">
    <property type="nucleotide sequence ID" value="XM_048479410.2"/>
</dbReference>
<keyword evidence="3" id="KW-0539">Nucleus</keyword>
<feature type="transmembrane region" description="Helical" evidence="5">
    <location>
        <begin position="289"/>
        <end position="310"/>
    </location>
</feature>
<dbReference type="Proteomes" id="UP001652623">
    <property type="component" value="Chromosome 7"/>
</dbReference>
<feature type="region of interest" description="Disordered" evidence="4">
    <location>
        <begin position="1"/>
        <end position="29"/>
    </location>
</feature>
<keyword evidence="7" id="KW-1185">Reference proteome</keyword>
<evidence type="ECO:0000256" key="3">
    <source>
        <dbReference type="ARBA" id="ARBA00023242"/>
    </source>
</evidence>
<reference evidence="8" key="1">
    <citation type="submission" date="2025-08" db="UniProtKB">
        <authorList>
            <consortium name="RefSeq"/>
        </authorList>
    </citation>
    <scope>IDENTIFICATION</scope>
    <source>
        <tissue evidence="8">Seedling</tissue>
    </source>
</reference>
<evidence type="ECO:0000313" key="7">
    <source>
        <dbReference type="Proteomes" id="UP001652623"/>
    </source>
</evidence>
<gene>
    <name evidence="8" type="primary">LOC107424454</name>
</gene>
<keyword evidence="2" id="KW-0238">DNA-binding</keyword>
<dbReference type="PROSITE" id="PS00036">
    <property type="entry name" value="BZIP_BASIC"/>
    <property type="match status" value="1"/>
</dbReference>
<evidence type="ECO:0000256" key="1">
    <source>
        <dbReference type="ARBA" id="ARBA00004123"/>
    </source>
</evidence>
<dbReference type="GeneID" id="107424454"/>
<name>A0ABM3ITZ8_ZIZJJ</name>
<evidence type="ECO:0000259" key="6">
    <source>
        <dbReference type="PROSITE" id="PS00036"/>
    </source>
</evidence>
<keyword evidence="5" id="KW-1133">Transmembrane helix</keyword>
<organism evidence="7 8">
    <name type="scientific">Ziziphus jujuba</name>
    <name type="common">Chinese jujube</name>
    <name type="synonym">Ziziphus sativa</name>
    <dbReference type="NCBI Taxonomy" id="326968"/>
    <lineage>
        <taxon>Eukaryota</taxon>
        <taxon>Viridiplantae</taxon>
        <taxon>Streptophyta</taxon>
        <taxon>Embryophyta</taxon>
        <taxon>Tracheophyta</taxon>
        <taxon>Spermatophyta</taxon>
        <taxon>Magnoliopsida</taxon>
        <taxon>eudicotyledons</taxon>
        <taxon>Gunneridae</taxon>
        <taxon>Pentapetalae</taxon>
        <taxon>rosids</taxon>
        <taxon>fabids</taxon>
        <taxon>Rosales</taxon>
        <taxon>Rhamnaceae</taxon>
        <taxon>Paliureae</taxon>
        <taxon>Ziziphus</taxon>
    </lineage>
</organism>
<dbReference type="PANTHER" id="PTHR22952:SF433">
    <property type="entry name" value="PROTEIN FD"/>
    <property type="match status" value="1"/>
</dbReference>
<comment type="subcellular location">
    <subcellularLocation>
        <location evidence="1">Nucleus</location>
    </subcellularLocation>
</comment>
<dbReference type="Gene3D" id="1.20.5.170">
    <property type="match status" value="1"/>
</dbReference>
<feature type="compositionally biased region" description="Polar residues" evidence="4">
    <location>
        <begin position="16"/>
        <end position="29"/>
    </location>
</feature>
<feature type="region of interest" description="Disordered" evidence="4">
    <location>
        <begin position="86"/>
        <end position="106"/>
    </location>
</feature>